<dbReference type="EMBL" id="UINC01080962">
    <property type="protein sequence ID" value="SVC24392.1"/>
    <property type="molecule type" value="Genomic_DNA"/>
</dbReference>
<proteinExistence type="predicted"/>
<gene>
    <name evidence="1" type="ORF">METZ01_LOCUS277246</name>
</gene>
<dbReference type="AlphaFoldDB" id="A0A382KM37"/>
<evidence type="ECO:0000313" key="1">
    <source>
        <dbReference type="EMBL" id="SVC24392.1"/>
    </source>
</evidence>
<protein>
    <submittedName>
        <fullName evidence="1">Uncharacterized protein</fullName>
    </submittedName>
</protein>
<accession>A0A382KM37</accession>
<name>A0A382KM37_9ZZZZ</name>
<sequence>MIAKEKNTFKKTNEFVGCNPINPKFDVALGNKIKAYYERVERCS</sequence>
<organism evidence="1">
    <name type="scientific">marine metagenome</name>
    <dbReference type="NCBI Taxonomy" id="408172"/>
    <lineage>
        <taxon>unclassified sequences</taxon>
        <taxon>metagenomes</taxon>
        <taxon>ecological metagenomes</taxon>
    </lineage>
</organism>
<reference evidence="1" key="1">
    <citation type="submission" date="2018-05" db="EMBL/GenBank/DDBJ databases">
        <authorList>
            <person name="Lanie J.A."/>
            <person name="Ng W.-L."/>
            <person name="Kazmierczak K.M."/>
            <person name="Andrzejewski T.M."/>
            <person name="Davidsen T.M."/>
            <person name="Wayne K.J."/>
            <person name="Tettelin H."/>
            <person name="Glass J.I."/>
            <person name="Rusch D."/>
            <person name="Podicherti R."/>
            <person name="Tsui H.-C.T."/>
            <person name="Winkler M.E."/>
        </authorList>
    </citation>
    <scope>NUCLEOTIDE SEQUENCE</scope>
</reference>